<evidence type="ECO:0000313" key="2">
    <source>
        <dbReference type="Proteomes" id="UP000095767"/>
    </source>
</evidence>
<gene>
    <name evidence="1" type="ORF">BAE44_0006564</name>
</gene>
<organism evidence="1 2">
    <name type="scientific">Dichanthelium oligosanthes</name>
    <dbReference type="NCBI Taxonomy" id="888268"/>
    <lineage>
        <taxon>Eukaryota</taxon>
        <taxon>Viridiplantae</taxon>
        <taxon>Streptophyta</taxon>
        <taxon>Embryophyta</taxon>
        <taxon>Tracheophyta</taxon>
        <taxon>Spermatophyta</taxon>
        <taxon>Magnoliopsida</taxon>
        <taxon>Liliopsida</taxon>
        <taxon>Poales</taxon>
        <taxon>Poaceae</taxon>
        <taxon>PACMAD clade</taxon>
        <taxon>Panicoideae</taxon>
        <taxon>Panicodae</taxon>
        <taxon>Paniceae</taxon>
        <taxon>Dichantheliinae</taxon>
        <taxon>Dichanthelium</taxon>
    </lineage>
</organism>
<name>A0A1E5W4S5_9POAL</name>
<dbReference type="Proteomes" id="UP000095767">
    <property type="component" value="Unassembled WGS sequence"/>
</dbReference>
<keyword evidence="2" id="KW-1185">Reference proteome</keyword>
<proteinExistence type="predicted"/>
<reference evidence="1 2" key="1">
    <citation type="submission" date="2016-09" db="EMBL/GenBank/DDBJ databases">
        <title>The draft genome of Dichanthelium oligosanthes: A C3 panicoid grass species.</title>
        <authorList>
            <person name="Studer A.J."/>
            <person name="Schnable J.C."/>
            <person name="Brutnell T.P."/>
        </authorList>
    </citation>
    <scope>NUCLEOTIDE SEQUENCE [LARGE SCALE GENOMIC DNA]</scope>
    <source>
        <strain evidence="2">cv. Kellogg 1175</strain>
        <tissue evidence="1">Leaf</tissue>
    </source>
</reference>
<dbReference type="AlphaFoldDB" id="A0A1E5W4S5"/>
<accession>A0A1E5W4S5</accession>
<comment type="caution">
    <text evidence="1">The sequence shown here is derived from an EMBL/GenBank/DDBJ whole genome shotgun (WGS) entry which is preliminary data.</text>
</comment>
<sequence>MRGRRHASALLLHTLNAKYNTCQFLKVHYIHQLALAMPWGRQLRRDEVRPGCVDPTHT</sequence>
<evidence type="ECO:0000313" key="1">
    <source>
        <dbReference type="EMBL" id="OEL32419.1"/>
    </source>
</evidence>
<dbReference type="EMBL" id="LWDX02021258">
    <property type="protein sequence ID" value="OEL32419.1"/>
    <property type="molecule type" value="Genomic_DNA"/>
</dbReference>
<protein>
    <submittedName>
        <fullName evidence="1">Uncharacterized protein</fullName>
    </submittedName>
</protein>